<dbReference type="GO" id="GO:0042254">
    <property type="term" value="P:ribosome biogenesis"/>
    <property type="evidence" value="ECO:0007669"/>
    <property type="project" value="InterPro"/>
</dbReference>
<dbReference type="Proteomes" id="UP000194236">
    <property type="component" value="Unassembled WGS sequence"/>
</dbReference>
<dbReference type="EMBL" id="MUJZ01028264">
    <property type="protein sequence ID" value="OTF78355.1"/>
    <property type="molecule type" value="Genomic_DNA"/>
</dbReference>
<dbReference type="OrthoDB" id="10263185at2759"/>
<organism evidence="1 2">
    <name type="scientific">Euroglyphus maynei</name>
    <name type="common">Mayne's house dust mite</name>
    <dbReference type="NCBI Taxonomy" id="6958"/>
    <lineage>
        <taxon>Eukaryota</taxon>
        <taxon>Metazoa</taxon>
        <taxon>Ecdysozoa</taxon>
        <taxon>Arthropoda</taxon>
        <taxon>Chelicerata</taxon>
        <taxon>Arachnida</taxon>
        <taxon>Acari</taxon>
        <taxon>Acariformes</taxon>
        <taxon>Sarcoptiformes</taxon>
        <taxon>Astigmata</taxon>
        <taxon>Psoroptidia</taxon>
        <taxon>Analgoidea</taxon>
        <taxon>Pyroglyphidae</taxon>
        <taxon>Pyroglyphinae</taxon>
        <taxon>Euroglyphus</taxon>
    </lineage>
</organism>
<sequence>MVLFKDDGTGQHNKINKFKSWLITLYESTITLFIEILENKQSNYSLKLRQLCLESLIKFIEEEGKFPYRSAVDDDEISFPVELLERIVRSLISEQVYNQELISFYSKYQYDDFIHFTMKILHKIIDENKGSNDQNLILNIIEMIFPIRLITPEDLLPKSLQSEFKIKKSKNERTNQIRLCELQRIENSDSSVNNATKWIPLPKRKFKFNYQRDAEIYASLWLKYFTFPLPPQVFKKSLLHLDKYAMRHFENPLLLADFLINSFQTGGIISILSL</sequence>
<keyword evidence="2" id="KW-1185">Reference proteome</keyword>
<dbReference type="GO" id="GO:0032040">
    <property type="term" value="C:small-subunit processome"/>
    <property type="evidence" value="ECO:0007669"/>
    <property type="project" value="TreeGrafter"/>
</dbReference>
<dbReference type="PANTHER" id="PTHR12455">
    <property type="entry name" value="NUCLEOLAR COMPLEX PROTEIN 4"/>
    <property type="match status" value="1"/>
</dbReference>
<feature type="non-terminal residue" evidence="1">
    <location>
        <position position="274"/>
    </location>
</feature>
<dbReference type="GO" id="GO:0030692">
    <property type="term" value="C:Noc4p-Nop14p complex"/>
    <property type="evidence" value="ECO:0007669"/>
    <property type="project" value="TreeGrafter"/>
</dbReference>
<name>A0A1Y3BGS2_EURMA</name>
<reference evidence="1 2" key="1">
    <citation type="submission" date="2017-03" db="EMBL/GenBank/DDBJ databases">
        <title>Genome Survey of Euroglyphus maynei.</title>
        <authorList>
            <person name="Arlian L.G."/>
            <person name="Morgan M.S."/>
            <person name="Rider S.D."/>
        </authorList>
    </citation>
    <scope>NUCLEOTIDE SEQUENCE [LARGE SCALE GENOMIC DNA]</scope>
    <source>
        <strain evidence="1">Arlian Lab</strain>
        <tissue evidence="1">Whole body</tissue>
    </source>
</reference>
<gene>
    <name evidence="1" type="ORF">BLA29_007346</name>
</gene>
<comment type="caution">
    <text evidence="1">The sequence shown here is derived from an EMBL/GenBank/DDBJ whole genome shotgun (WGS) entry which is preliminary data.</text>
</comment>
<accession>A0A1Y3BGS2</accession>
<evidence type="ECO:0000313" key="1">
    <source>
        <dbReference type="EMBL" id="OTF78355.1"/>
    </source>
</evidence>
<dbReference type="InterPro" id="IPR027193">
    <property type="entry name" value="Noc4"/>
</dbReference>
<protein>
    <submittedName>
        <fullName evidence="1">Uncharacterized protein</fullName>
    </submittedName>
</protein>
<evidence type="ECO:0000313" key="2">
    <source>
        <dbReference type="Proteomes" id="UP000194236"/>
    </source>
</evidence>
<dbReference type="PANTHER" id="PTHR12455:SF0">
    <property type="entry name" value="NUCLEOLAR COMPLEX PROTEIN 4 HOMOLOG"/>
    <property type="match status" value="1"/>
</dbReference>
<proteinExistence type="predicted"/>
<dbReference type="AlphaFoldDB" id="A0A1Y3BGS2"/>